<dbReference type="PANTHER" id="PTHR24185">
    <property type="entry name" value="CALCIUM-INDEPENDENT PHOSPHOLIPASE A2-GAMMA"/>
    <property type="match status" value="1"/>
</dbReference>
<dbReference type="EMBL" id="JARKIE010000196">
    <property type="protein sequence ID" value="KAJ7668205.1"/>
    <property type="molecule type" value="Genomic_DNA"/>
</dbReference>
<keyword evidence="2 4" id="KW-0442">Lipid degradation</keyword>
<dbReference type="GO" id="GO:0016020">
    <property type="term" value="C:membrane"/>
    <property type="evidence" value="ECO:0007669"/>
    <property type="project" value="TreeGrafter"/>
</dbReference>
<keyword evidence="1 4" id="KW-0378">Hydrolase</keyword>
<gene>
    <name evidence="6" type="ORF">B0H17DRAFT_1142556</name>
</gene>
<name>A0AAD7CXK4_MYCRO</name>
<feature type="domain" description="PNPLA" evidence="5">
    <location>
        <begin position="308"/>
        <end position="481"/>
    </location>
</feature>
<dbReference type="GO" id="GO:0046486">
    <property type="term" value="P:glycerolipid metabolic process"/>
    <property type="evidence" value="ECO:0007669"/>
    <property type="project" value="UniProtKB-ARBA"/>
</dbReference>
<evidence type="ECO:0000256" key="3">
    <source>
        <dbReference type="ARBA" id="ARBA00023098"/>
    </source>
</evidence>
<evidence type="ECO:0000259" key="5">
    <source>
        <dbReference type="PROSITE" id="PS51635"/>
    </source>
</evidence>
<feature type="short sequence motif" description="GXGXXG" evidence="4">
    <location>
        <begin position="312"/>
        <end position="317"/>
    </location>
</feature>
<dbReference type="AlphaFoldDB" id="A0AAD7CXK4"/>
<evidence type="ECO:0000313" key="6">
    <source>
        <dbReference type="EMBL" id="KAJ7668205.1"/>
    </source>
</evidence>
<dbReference type="InterPro" id="IPR016035">
    <property type="entry name" value="Acyl_Trfase/lysoPLipase"/>
</dbReference>
<dbReference type="Gene3D" id="3.40.1090.10">
    <property type="entry name" value="Cytosolic phospholipase A2 catalytic domain"/>
    <property type="match status" value="1"/>
</dbReference>
<dbReference type="GO" id="GO:0016042">
    <property type="term" value="P:lipid catabolic process"/>
    <property type="evidence" value="ECO:0007669"/>
    <property type="project" value="UniProtKB-UniRule"/>
</dbReference>
<proteinExistence type="predicted"/>
<feature type="active site" description="Nucleophile" evidence="4">
    <location>
        <position position="349"/>
    </location>
</feature>
<evidence type="ECO:0000256" key="4">
    <source>
        <dbReference type="PROSITE-ProRule" id="PRU01161"/>
    </source>
</evidence>
<protein>
    <submittedName>
        <fullName evidence="6">Acyl transferase/acyl hydrolase/lysophospholipase</fullName>
    </submittedName>
</protein>
<comment type="caution">
    <text evidence="6">The sequence shown here is derived from an EMBL/GenBank/DDBJ whole genome shotgun (WGS) entry which is preliminary data.</text>
</comment>
<dbReference type="GO" id="GO:0019369">
    <property type="term" value="P:arachidonate metabolic process"/>
    <property type="evidence" value="ECO:0007669"/>
    <property type="project" value="TreeGrafter"/>
</dbReference>
<evidence type="ECO:0000256" key="2">
    <source>
        <dbReference type="ARBA" id="ARBA00022963"/>
    </source>
</evidence>
<accession>A0AAD7CXK4</accession>
<dbReference type="Proteomes" id="UP001221757">
    <property type="component" value="Unassembled WGS sequence"/>
</dbReference>
<keyword evidence="7" id="KW-1185">Reference proteome</keyword>
<dbReference type="PANTHER" id="PTHR24185:SF1">
    <property type="entry name" value="CALCIUM-INDEPENDENT PHOSPHOLIPASE A2-GAMMA"/>
    <property type="match status" value="1"/>
</dbReference>
<dbReference type="GO" id="GO:0016740">
    <property type="term" value="F:transferase activity"/>
    <property type="evidence" value="ECO:0007669"/>
    <property type="project" value="UniProtKB-KW"/>
</dbReference>
<organism evidence="6 7">
    <name type="scientific">Mycena rosella</name>
    <name type="common">Pink bonnet</name>
    <name type="synonym">Agaricus rosellus</name>
    <dbReference type="NCBI Taxonomy" id="1033263"/>
    <lineage>
        <taxon>Eukaryota</taxon>
        <taxon>Fungi</taxon>
        <taxon>Dikarya</taxon>
        <taxon>Basidiomycota</taxon>
        <taxon>Agaricomycotina</taxon>
        <taxon>Agaricomycetes</taxon>
        <taxon>Agaricomycetidae</taxon>
        <taxon>Agaricales</taxon>
        <taxon>Marasmiineae</taxon>
        <taxon>Mycenaceae</taxon>
        <taxon>Mycena</taxon>
    </lineage>
</organism>
<feature type="active site" description="Proton acceptor" evidence="4">
    <location>
        <position position="468"/>
    </location>
</feature>
<evidence type="ECO:0000256" key="1">
    <source>
        <dbReference type="ARBA" id="ARBA00022801"/>
    </source>
</evidence>
<dbReference type="InterPro" id="IPR002641">
    <property type="entry name" value="PNPLA_dom"/>
</dbReference>
<sequence length="632" mass="70656">MPRKKGERILTWKSHSNSIGVGKESRHFGVVFDRRGDLLDDLEPGNVFAVRICVSFPGWSNFAAAGTLTVKVLEEAFYDHGERRYTLSSTTGCNIVSEANELSSRIWFSTPALDELVVSKIEEVQLFTESHHQGYVEFREAGSWSWFNIVILESSDATTPKVMDGRSLVWASHTNKIGDEYSRHNGKIFTRDHELLEWLELIALEMTSPFACVPNSRWENHAKEGQLVVRITNRGPRKRVEHVDITEHVNLDIKLQKEINAIYADSYLAANDIGCELPPYVAEPAMMVVLSSVRRTTDTYYTLLTPYLSTDGGGVRGVSSLRILQEIMAEVAPNAKPYEYFDTVIAGTSTGGLIAIMLGRLQMTIEECAKEYESLSKEVFGAGNAITRGANSAASLFTGATYSASTLEACFKKLIKKRLGDENAKMYDRDVKCKVFVTIVRTDNAARATSAAPHYFDAMEINGVKFADGGLGYNNPAPELIREAHQCFGVAHSFQCILSIGTGMVPKEAFGKATLAQSKSFIQGLLAIATSCEKGHQILESFAPFLPNVREDKYHRFDFGVWLGKGGKIKFVKPWYNVNPWSKGMQVEDDWDETIAMDDWAKMGEYVKQTGEWLKGERQQIERCAARLRHKN</sequence>
<evidence type="ECO:0000313" key="7">
    <source>
        <dbReference type="Proteomes" id="UP001221757"/>
    </source>
</evidence>
<dbReference type="PROSITE" id="PS51635">
    <property type="entry name" value="PNPLA"/>
    <property type="match status" value="1"/>
</dbReference>
<reference evidence="6" key="1">
    <citation type="submission" date="2023-03" db="EMBL/GenBank/DDBJ databases">
        <title>Massive genome expansion in bonnet fungi (Mycena s.s.) driven by repeated elements and novel gene families across ecological guilds.</title>
        <authorList>
            <consortium name="Lawrence Berkeley National Laboratory"/>
            <person name="Harder C.B."/>
            <person name="Miyauchi S."/>
            <person name="Viragh M."/>
            <person name="Kuo A."/>
            <person name="Thoen E."/>
            <person name="Andreopoulos B."/>
            <person name="Lu D."/>
            <person name="Skrede I."/>
            <person name="Drula E."/>
            <person name="Henrissat B."/>
            <person name="Morin E."/>
            <person name="Kohler A."/>
            <person name="Barry K."/>
            <person name="LaButti K."/>
            <person name="Morin E."/>
            <person name="Salamov A."/>
            <person name="Lipzen A."/>
            <person name="Mereny Z."/>
            <person name="Hegedus B."/>
            <person name="Baldrian P."/>
            <person name="Stursova M."/>
            <person name="Weitz H."/>
            <person name="Taylor A."/>
            <person name="Grigoriev I.V."/>
            <person name="Nagy L.G."/>
            <person name="Martin F."/>
            <person name="Kauserud H."/>
        </authorList>
    </citation>
    <scope>NUCLEOTIDE SEQUENCE</scope>
    <source>
        <strain evidence="6">CBHHK067</strain>
    </source>
</reference>
<keyword evidence="6" id="KW-0808">Transferase</keyword>
<feature type="short sequence motif" description="GXSXG" evidence="4">
    <location>
        <begin position="347"/>
        <end position="351"/>
    </location>
</feature>
<dbReference type="Pfam" id="PF01734">
    <property type="entry name" value="Patatin"/>
    <property type="match status" value="1"/>
</dbReference>
<keyword evidence="3 4" id="KW-0443">Lipid metabolism</keyword>
<dbReference type="SUPFAM" id="SSF52151">
    <property type="entry name" value="FabD/lysophospholipase-like"/>
    <property type="match status" value="1"/>
</dbReference>
<feature type="short sequence motif" description="DGA/G" evidence="4">
    <location>
        <begin position="468"/>
        <end position="470"/>
    </location>
</feature>
<dbReference type="GO" id="GO:0047499">
    <property type="term" value="F:calcium-independent phospholipase A2 activity"/>
    <property type="evidence" value="ECO:0007669"/>
    <property type="project" value="TreeGrafter"/>
</dbReference>